<dbReference type="GO" id="GO:0008168">
    <property type="term" value="F:methyltransferase activity"/>
    <property type="evidence" value="ECO:0007669"/>
    <property type="project" value="UniProtKB-KW"/>
</dbReference>
<keyword evidence="3" id="KW-1185">Reference proteome</keyword>
<reference evidence="2 3" key="1">
    <citation type="submission" date="2023-10" db="EMBL/GenBank/DDBJ databases">
        <title>Y20.</title>
        <authorList>
            <person name="Zhang G."/>
            <person name="Ding Y."/>
        </authorList>
    </citation>
    <scope>NUCLEOTIDE SEQUENCE [LARGE SCALE GENOMIC DNA]</scope>
    <source>
        <strain evidence="2 3">Y20</strain>
    </source>
</reference>
<sequence length="287" mass="31272">MTRSGHHGGVRSASPPRRPVGQATRGTTNTNLLRRNDRYLAALPGLRTTARPLVVDLGYGASGVTVFELAERLRRTAPRVEVVGVEIDPERVERARAQLAEVRAGRTAFTADTRVDFRRGGFEVPSDGGRRPVLVRAMNVLRQYDEAAVADAWRLAASRLAPGGLLVEGTCDEQGRVGSWIDVDEHGTPLRLTLSLRLQGLEDPSVVAERLPKALIHRNVPGERIHAVLSRLDRAWGRSAALAPFGPTQRWLHTVTALADEGVPVLGTRARWRLGELTLPWSAVAPG</sequence>
<evidence type="ECO:0000313" key="2">
    <source>
        <dbReference type="EMBL" id="WOQ69090.1"/>
    </source>
</evidence>
<dbReference type="SUPFAM" id="SSF53335">
    <property type="entry name" value="S-adenosyl-L-methionine-dependent methyltransferases"/>
    <property type="match status" value="1"/>
</dbReference>
<dbReference type="GO" id="GO:0032259">
    <property type="term" value="P:methylation"/>
    <property type="evidence" value="ECO:0007669"/>
    <property type="project" value="UniProtKB-KW"/>
</dbReference>
<protein>
    <submittedName>
        <fullName evidence="2">Class I SAM-dependent methyltransferase</fullName>
        <ecNumber evidence="2">2.1.-.-</ecNumber>
    </submittedName>
</protein>
<dbReference type="RefSeq" id="WP_330170226.1">
    <property type="nucleotide sequence ID" value="NZ_CP137080.1"/>
</dbReference>
<evidence type="ECO:0000256" key="1">
    <source>
        <dbReference type="SAM" id="MobiDB-lite"/>
    </source>
</evidence>
<dbReference type="EC" id="2.1.-.-" evidence="2"/>
<feature type="region of interest" description="Disordered" evidence="1">
    <location>
        <begin position="1"/>
        <end position="32"/>
    </location>
</feature>
<dbReference type="CDD" id="cd02440">
    <property type="entry name" value="AdoMet_MTases"/>
    <property type="match status" value="1"/>
</dbReference>
<dbReference type="InterPro" id="IPR029063">
    <property type="entry name" value="SAM-dependent_MTases_sf"/>
</dbReference>
<organism evidence="2 3">
    <name type="scientific">Microbacterium limosum</name>
    <dbReference type="NCBI Taxonomy" id="3079935"/>
    <lineage>
        <taxon>Bacteria</taxon>
        <taxon>Bacillati</taxon>
        <taxon>Actinomycetota</taxon>
        <taxon>Actinomycetes</taxon>
        <taxon>Micrococcales</taxon>
        <taxon>Microbacteriaceae</taxon>
        <taxon>Microbacterium</taxon>
    </lineage>
</organism>
<dbReference type="Gene3D" id="3.40.50.150">
    <property type="entry name" value="Vaccinia Virus protein VP39"/>
    <property type="match status" value="1"/>
</dbReference>
<dbReference type="Proteomes" id="UP001329313">
    <property type="component" value="Chromosome"/>
</dbReference>
<accession>A0AAU0MFX3</accession>
<keyword evidence="2" id="KW-0808">Transferase</keyword>
<dbReference type="KEGG" id="mliy:RYJ27_10320"/>
<keyword evidence="2" id="KW-0489">Methyltransferase</keyword>
<gene>
    <name evidence="2" type="ORF">RYJ27_10320</name>
</gene>
<dbReference type="AlphaFoldDB" id="A0AAU0MFX3"/>
<dbReference type="EMBL" id="CP137080">
    <property type="protein sequence ID" value="WOQ69090.1"/>
    <property type="molecule type" value="Genomic_DNA"/>
</dbReference>
<name>A0AAU0MFX3_9MICO</name>
<proteinExistence type="predicted"/>
<evidence type="ECO:0000313" key="3">
    <source>
        <dbReference type="Proteomes" id="UP001329313"/>
    </source>
</evidence>